<keyword evidence="8" id="KW-1185">Reference proteome</keyword>
<dbReference type="InterPro" id="IPR006059">
    <property type="entry name" value="SBP"/>
</dbReference>
<evidence type="ECO:0000256" key="2">
    <source>
        <dbReference type="ARBA" id="ARBA00022729"/>
    </source>
</evidence>
<protein>
    <submittedName>
        <fullName evidence="7">ABC transporter substrate-binding protein</fullName>
    </submittedName>
</protein>
<comment type="caution">
    <text evidence="7">The sequence shown here is derived from an EMBL/GenBank/DDBJ whole genome shotgun (WGS) entry which is preliminary data.</text>
</comment>
<evidence type="ECO:0000256" key="3">
    <source>
        <dbReference type="ARBA" id="ARBA00023136"/>
    </source>
</evidence>
<dbReference type="Proteomes" id="UP001389717">
    <property type="component" value="Unassembled WGS sequence"/>
</dbReference>
<name>A0ABU9KE85_9BACI</name>
<feature type="chain" id="PRO_5045216092" evidence="6">
    <location>
        <begin position="20"/>
        <end position="438"/>
    </location>
</feature>
<reference evidence="7 8" key="1">
    <citation type="submission" date="2024-04" db="EMBL/GenBank/DDBJ databases">
        <title>Bacillus oryzaecorticis sp. nov., a moderately halophilic bacterium isolated from rice husks.</title>
        <authorList>
            <person name="Zhu H.-S."/>
        </authorList>
    </citation>
    <scope>NUCLEOTIDE SEQUENCE [LARGE SCALE GENOMIC DNA]</scope>
    <source>
        <strain evidence="7 8">ZC255</strain>
    </source>
</reference>
<keyword evidence="1" id="KW-1003">Cell membrane</keyword>
<dbReference type="InterPro" id="IPR050490">
    <property type="entry name" value="Bact_solute-bd_prot1"/>
</dbReference>
<accession>A0ABU9KE85</accession>
<proteinExistence type="predicted"/>
<organism evidence="7 8">
    <name type="scientific">Rossellomorea oryzaecorticis</name>
    <dbReference type="NCBI Taxonomy" id="1396505"/>
    <lineage>
        <taxon>Bacteria</taxon>
        <taxon>Bacillati</taxon>
        <taxon>Bacillota</taxon>
        <taxon>Bacilli</taxon>
        <taxon>Bacillales</taxon>
        <taxon>Bacillaceae</taxon>
        <taxon>Rossellomorea</taxon>
    </lineage>
</organism>
<evidence type="ECO:0000256" key="6">
    <source>
        <dbReference type="SAM" id="SignalP"/>
    </source>
</evidence>
<evidence type="ECO:0000256" key="1">
    <source>
        <dbReference type="ARBA" id="ARBA00022475"/>
    </source>
</evidence>
<dbReference type="EMBL" id="JBBYAF010000053">
    <property type="protein sequence ID" value="MEL3974414.1"/>
    <property type="molecule type" value="Genomic_DNA"/>
</dbReference>
<evidence type="ECO:0000256" key="4">
    <source>
        <dbReference type="ARBA" id="ARBA00023139"/>
    </source>
</evidence>
<evidence type="ECO:0000313" key="8">
    <source>
        <dbReference type="Proteomes" id="UP001389717"/>
    </source>
</evidence>
<dbReference type="Gene3D" id="3.40.190.10">
    <property type="entry name" value="Periplasmic binding protein-like II"/>
    <property type="match status" value="1"/>
</dbReference>
<feature type="signal peptide" evidence="6">
    <location>
        <begin position="1"/>
        <end position="19"/>
    </location>
</feature>
<keyword evidence="2 6" id="KW-0732">Signal</keyword>
<dbReference type="PROSITE" id="PS51257">
    <property type="entry name" value="PROKAR_LIPOPROTEIN"/>
    <property type="match status" value="1"/>
</dbReference>
<dbReference type="PANTHER" id="PTHR43649">
    <property type="entry name" value="ARABINOSE-BINDING PROTEIN-RELATED"/>
    <property type="match status" value="1"/>
</dbReference>
<dbReference type="PANTHER" id="PTHR43649:SF33">
    <property type="entry name" value="POLYGALACTURONAN_RHAMNOGALACTURONAN-BINDING PROTEIN YTCQ"/>
    <property type="match status" value="1"/>
</dbReference>
<keyword evidence="3" id="KW-0472">Membrane</keyword>
<dbReference type="Pfam" id="PF13416">
    <property type="entry name" value="SBP_bac_8"/>
    <property type="match status" value="1"/>
</dbReference>
<dbReference type="RefSeq" id="WP_341985954.1">
    <property type="nucleotide sequence ID" value="NZ_JBBYAF010000053.1"/>
</dbReference>
<keyword evidence="4" id="KW-0564">Palmitate</keyword>
<keyword evidence="5" id="KW-0449">Lipoprotein</keyword>
<dbReference type="SUPFAM" id="SSF53850">
    <property type="entry name" value="Periplasmic binding protein-like II"/>
    <property type="match status" value="1"/>
</dbReference>
<evidence type="ECO:0000256" key="5">
    <source>
        <dbReference type="ARBA" id="ARBA00023288"/>
    </source>
</evidence>
<gene>
    <name evidence="7" type="ORF">AAEO50_19165</name>
</gene>
<sequence length="438" mass="49361">MKKFLALFMTAVLLAGVLAGCSGGSESAGSKDKDKDVDLKVWSFTDELKKPITKFEEKNGIKVELTIVPIADYPTKLKPVLESGVGAPDVFTGEIAFLKQWVDAGYWENLSEDPYNADEIKDKYVPYVFDLGKDEDGNVRALSWQTTPGGVFYKRSIAKEVLGTDDPAEVGKMMGSMDGVFEVAEKMKEKGYSMFPDEGAIRWFAQGENPQPWVNDKNELQLTDEKIEFLDHAKTLRENSYTALAAEWSPSWFEGMDKPIKVKQDGKEKETQVFSYVLPTWGLHSVLKTNVKESAGDWAVTSGPSPYFWGGTWLGVYNKSENKELAYDFVKMMTQDDEFLTEWAKETGDVLAYNPVTNAIKDDFSSEFLGGQNNYEFFLEQAKEIEPGIVTKYDQQLDTFYGNAVQQYVDGKKSKKDAIKEFYQKAQNAYPDLKVPKN</sequence>
<evidence type="ECO:0000313" key="7">
    <source>
        <dbReference type="EMBL" id="MEL3974414.1"/>
    </source>
</evidence>